<organism evidence="2 3">
    <name type="scientific">Clostridium taeniosporum</name>
    <dbReference type="NCBI Taxonomy" id="394958"/>
    <lineage>
        <taxon>Bacteria</taxon>
        <taxon>Bacillati</taxon>
        <taxon>Bacillota</taxon>
        <taxon>Clostridia</taxon>
        <taxon>Eubacteriales</taxon>
        <taxon>Clostridiaceae</taxon>
        <taxon>Clostridium</taxon>
    </lineage>
</organism>
<dbReference type="Proteomes" id="UP000094652">
    <property type="component" value="Plasmid pCt3"/>
</dbReference>
<keyword evidence="3" id="KW-1185">Reference proteome</keyword>
<sequence length="267" mass="28776">MKKVLILAIVGIVLISSIGCNINSKTKNTISNQENETLNKNKVIDEKINLDNATDIDIEICAAKVSIKNYDGEEVKVTGELSEKSKDLDINKNGNKIQIIEKRDKLKGLDMDAESNGSKFDILVPSKFNGNFVFEQGAGTVDIEGIKVKNIDISGGSVKSKCEDIKFDKLNLDSGAGNFDLNLKEKCGDIKIKGGVGKLNLKMAEVGGNLKYEGGVGDIDITIPVNSPVKLLAEKGLGHCNIDAKTSGEETYTFDLEVGVGLINVRN</sequence>
<geneLocation type="plasmid" evidence="3">
    <name>pct3</name>
</geneLocation>
<dbReference type="Pfam" id="PF13349">
    <property type="entry name" value="DUF4097"/>
    <property type="match status" value="1"/>
</dbReference>
<accession>A0A1D7XPC5</accession>
<name>A0A1D7XPC5_9CLOT</name>
<evidence type="ECO:0000313" key="3">
    <source>
        <dbReference type="Proteomes" id="UP000094652"/>
    </source>
</evidence>
<dbReference type="PROSITE" id="PS51257">
    <property type="entry name" value="PROKAR_LIPOPROTEIN"/>
    <property type="match status" value="1"/>
</dbReference>
<evidence type="ECO:0000259" key="1">
    <source>
        <dbReference type="Pfam" id="PF13349"/>
    </source>
</evidence>
<dbReference type="RefSeq" id="WP_069681297.1">
    <property type="nucleotide sequence ID" value="NZ_CP017256.2"/>
</dbReference>
<feature type="domain" description="DUF4097" evidence="1">
    <location>
        <begin position="131"/>
        <end position="244"/>
    </location>
</feature>
<evidence type="ECO:0000313" key="2">
    <source>
        <dbReference type="EMBL" id="AOR25181.1"/>
    </source>
</evidence>
<gene>
    <name evidence="2" type="ORF">BGI42_15710</name>
</gene>
<reference evidence="3" key="1">
    <citation type="submission" date="2016-09" db="EMBL/GenBank/DDBJ databases">
        <title>Genomics of Clostridium taeniosporum, an organism which forms endospores with ribbon-like appendages.</title>
        <authorList>
            <person name="Walker J.R."/>
        </authorList>
    </citation>
    <scope>NUCLEOTIDE SEQUENCE [LARGE SCALE GENOMIC DNA]</scope>
    <source>
        <strain evidence="3">1/k</strain>
        <plasmid evidence="3">Plasmid pct3</plasmid>
    </source>
</reference>
<dbReference type="EMBL" id="CP017256">
    <property type="protein sequence ID" value="AOR25181.1"/>
    <property type="molecule type" value="Genomic_DNA"/>
</dbReference>
<dbReference type="KEGG" id="ctae:BGI42_15710"/>
<proteinExistence type="predicted"/>
<dbReference type="OrthoDB" id="1905666at2"/>
<dbReference type="InterPro" id="IPR025164">
    <property type="entry name" value="Toastrack_DUF4097"/>
</dbReference>
<keyword evidence="2" id="KW-0614">Plasmid</keyword>
<protein>
    <recommendedName>
        <fullName evidence="1">DUF4097 domain-containing protein</fullName>
    </recommendedName>
</protein>
<dbReference type="AlphaFoldDB" id="A0A1D7XPC5"/>